<evidence type="ECO:0000313" key="3">
    <source>
        <dbReference type="Proteomes" id="UP000598997"/>
    </source>
</evidence>
<feature type="transmembrane region" description="Helical" evidence="1">
    <location>
        <begin position="52"/>
        <end position="85"/>
    </location>
</feature>
<feature type="transmembrane region" description="Helical" evidence="1">
    <location>
        <begin position="249"/>
        <end position="268"/>
    </location>
</feature>
<feature type="transmembrane region" description="Helical" evidence="1">
    <location>
        <begin position="298"/>
        <end position="316"/>
    </location>
</feature>
<feature type="transmembrane region" description="Helical" evidence="1">
    <location>
        <begin position="188"/>
        <end position="209"/>
    </location>
</feature>
<feature type="transmembrane region" description="Helical" evidence="1">
    <location>
        <begin position="275"/>
        <end position="292"/>
    </location>
</feature>
<accession>A0A916YJK4</accession>
<proteinExistence type="predicted"/>
<evidence type="ECO:0008006" key="4">
    <source>
        <dbReference type="Google" id="ProtNLM"/>
    </source>
</evidence>
<feature type="transmembrane region" description="Helical" evidence="1">
    <location>
        <begin position="131"/>
        <end position="149"/>
    </location>
</feature>
<dbReference type="OrthoDB" id="9770600at2"/>
<keyword evidence="1" id="KW-0472">Membrane</keyword>
<feature type="transmembrane region" description="Helical" evidence="1">
    <location>
        <begin position="97"/>
        <end position="119"/>
    </location>
</feature>
<evidence type="ECO:0000256" key="1">
    <source>
        <dbReference type="SAM" id="Phobius"/>
    </source>
</evidence>
<dbReference type="Proteomes" id="UP000598997">
    <property type="component" value="Unassembled WGS sequence"/>
</dbReference>
<feature type="transmembrane region" description="Helical" evidence="1">
    <location>
        <begin position="221"/>
        <end position="243"/>
    </location>
</feature>
<organism evidence="2 3">
    <name type="scientific">Croceicoccus pelagius</name>
    <dbReference type="NCBI Taxonomy" id="1703341"/>
    <lineage>
        <taxon>Bacteria</taxon>
        <taxon>Pseudomonadati</taxon>
        <taxon>Pseudomonadota</taxon>
        <taxon>Alphaproteobacteria</taxon>
        <taxon>Sphingomonadales</taxon>
        <taxon>Erythrobacteraceae</taxon>
        <taxon>Croceicoccus</taxon>
    </lineage>
</organism>
<evidence type="ECO:0000313" key="2">
    <source>
        <dbReference type="EMBL" id="GGD48232.1"/>
    </source>
</evidence>
<keyword evidence="3" id="KW-1185">Reference proteome</keyword>
<gene>
    <name evidence="2" type="ORF">GCM10010989_23280</name>
</gene>
<keyword evidence="1" id="KW-0812">Transmembrane</keyword>
<dbReference type="AlphaFoldDB" id="A0A916YJK4"/>
<feature type="transmembrane region" description="Helical" evidence="1">
    <location>
        <begin position="156"/>
        <end position="176"/>
    </location>
</feature>
<keyword evidence="1" id="KW-1133">Transmembrane helix</keyword>
<name>A0A916YJK4_9SPHN</name>
<protein>
    <recommendedName>
        <fullName evidence="4">DUF2157 domain-containing protein</fullName>
    </recommendedName>
</protein>
<comment type="caution">
    <text evidence="2">The sequence shown here is derived from an EMBL/GenBank/DDBJ whole genome shotgun (WGS) entry which is preliminary data.</text>
</comment>
<sequence length="351" mass="36631">MYSDEDLNSAVAAGAISSEAANALRAHVADLRQIAHGDEESFRLLNSFNDIFVTVAAVILLIAMGTLGSIIFAPLGPLFVGAAAWALGEYFALRRRMALPSVVLTVAFIGSVVALPIAVAKLGLPRAAVDTWGFIIGGLFATGAAWLHWKRFKVPIAIAGGTAAAVLLMVMAAAAVATGYNGDVDEDVILPVVTIGGLIVFAFAMWWDMQDRQRTTRRSDVAFWLHLLAAPLIAHPLFTMFGVFKGTALGPAGAIAILVIYIMLGFVALAIDRRALLVSALAYVLAAVGELIENFGAVEAGFAVTMLVIGSALLLLSAAWSQIRAAVVSLLPASLAAMLPPVETAASPLPA</sequence>
<reference evidence="2 3" key="1">
    <citation type="journal article" date="2014" name="Int. J. Syst. Evol. Microbiol.">
        <title>Complete genome sequence of Corynebacterium casei LMG S-19264T (=DSM 44701T), isolated from a smear-ripened cheese.</title>
        <authorList>
            <consortium name="US DOE Joint Genome Institute (JGI-PGF)"/>
            <person name="Walter F."/>
            <person name="Albersmeier A."/>
            <person name="Kalinowski J."/>
            <person name="Ruckert C."/>
        </authorList>
    </citation>
    <scope>NUCLEOTIDE SEQUENCE [LARGE SCALE GENOMIC DNA]</scope>
    <source>
        <strain evidence="2 3">CGMCC 1.15358</strain>
    </source>
</reference>
<dbReference type="EMBL" id="BMIO01000007">
    <property type="protein sequence ID" value="GGD48232.1"/>
    <property type="molecule type" value="Genomic_DNA"/>
</dbReference>
<dbReference type="RefSeq" id="WP_066763821.1">
    <property type="nucleotide sequence ID" value="NZ_BMIO01000007.1"/>
</dbReference>